<keyword evidence="7" id="KW-0732">Signal</keyword>
<dbReference type="Pfam" id="PF20009">
    <property type="entry name" value="GEVED"/>
    <property type="match status" value="1"/>
</dbReference>
<keyword evidence="11" id="KW-0843">Virulence</keyword>
<evidence type="ECO:0000256" key="10">
    <source>
        <dbReference type="ARBA" id="ARBA00022833"/>
    </source>
</evidence>
<dbReference type="InterPro" id="IPR035986">
    <property type="entry name" value="PKD_dom_sf"/>
</dbReference>
<dbReference type="Gene3D" id="2.150.10.10">
    <property type="entry name" value="Serralysin-like metalloprotease, C-terminal"/>
    <property type="match status" value="10"/>
</dbReference>
<dbReference type="GO" id="GO:0016020">
    <property type="term" value="C:membrane"/>
    <property type="evidence" value="ECO:0007669"/>
    <property type="project" value="UniProtKB-SubCell"/>
</dbReference>
<evidence type="ECO:0000256" key="8">
    <source>
        <dbReference type="ARBA" id="ARBA00022737"/>
    </source>
</evidence>
<dbReference type="CDD" id="cd00146">
    <property type="entry name" value="PKD"/>
    <property type="match status" value="1"/>
</dbReference>
<protein>
    <submittedName>
        <fullName evidence="16">Bifunctional hemolysin/adenylate cyclase</fullName>
    </submittedName>
</protein>
<evidence type="ECO:0000313" key="16">
    <source>
        <dbReference type="EMBL" id="TWU33899.1"/>
    </source>
</evidence>
<dbReference type="GO" id="GO:0090729">
    <property type="term" value="F:toxin activity"/>
    <property type="evidence" value="ECO:0007669"/>
    <property type="project" value="UniProtKB-KW"/>
</dbReference>
<evidence type="ECO:0000256" key="12">
    <source>
        <dbReference type="ARBA" id="ARBA00023136"/>
    </source>
</evidence>
<keyword evidence="9" id="KW-0378">Hydrolase</keyword>
<feature type="region of interest" description="Disordered" evidence="13">
    <location>
        <begin position="1747"/>
        <end position="1781"/>
    </location>
</feature>
<dbReference type="Pfam" id="PF00353">
    <property type="entry name" value="HemolysinCabind"/>
    <property type="match status" value="19"/>
</dbReference>
<evidence type="ECO:0000256" key="4">
    <source>
        <dbReference type="ARBA" id="ARBA00022656"/>
    </source>
</evidence>
<dbReference type="GO" id="GO:0008270">
    <property type="term" value="F:zinc ion binding"/>
    <property type="evidence" value="ECO:0007669"/>
    <property type="project" value="InterPro"/>
</dbReference>
<dbReference type="InterPro" id="IPR001343">
    <property type="entry name" value="Hemolysn_Ca-bd"/>
</dbReference>
<dbReference type="GO" id="GO:0006508">
    <property type="term" value="P:proteolysis"/>
    <property type="evidence" value="ECO:0007669"/>
    <property type="project" value="UniProtKB-KW"/>
</dbReference>
<keyword evidence="8" id="KW-0677">Repeat</keyword>
<feature type="compositionally biased region" description="Acidic residues" evidence="13">
    <location>
        <begin position="1104"/>
        <end position="1113"/>
    </location>
</feature>
<evidence type="ECO:0000256" key="1">
    <source>
        <dbReference type="ARBA" id="ARBA00004370"/>
    </source>
</evidence>
<feature type="domain" description="PKD" evidence="14">
    <location>
        <begin position="2992"/>
        <end position="3050"/>
    </location>
</feature>
<evidence type="ECO:0000256" key="7">
    <source>
        <dbReference type="ARBA" id="ARBA00022729"/>
    </source>
</evidence>
<dbReference type="Pfam" id="PF13517">
    <property type="entry name" value="FG-GAP_3"/>
    <property type="match status" value="2"/>
</dbReference>
<keyword evidence="10" id="KW-0862">Zinc</keyword>
<dbReference type="RefSeq" id="WP_146529344.1">
    <property type="nucleotide sequence ID" value="NZ_SJPV01000009.1"/>
</dbReference>
<dbReference type="Gene3D" id="2.60.40.10">
    <property type="entry name" value="Immunoglobulins"/>
    <property type="match status" value="1"/>
</dbReference>
<gene>
    <name evidence="16" type="primary">cya</name>
    <name evidence="16" type="ORF">Poly41_48990</name>
</gene>
<dbReference type="PANTHER" id="PTHR38340:SF1">
    <property type="entry name" value="S-LAYER PROTEIN"/>
    <property type="match status" value="1"/>
</dbReference>
<feature type="region of interest" description="Disordered" evidence="13">
    <location>
        <begin position="1093"/>
        <end position="1113"/>
    </location>
</feature>
<dbReference type="PANTHER" id="PTHR38340">
    <property type="entry name" value="S-LAYER PROTEIN"/>
    <property type="match status" value="1"/>
</dbReference>
<evidence type="ECO:0000256" key="2">
    <source>
        <dbReference type="ARBA" id="ARBA00004613"/>
    </source>
</evidence>
<dbReference type="SUPFAM" id="SSF51120">
    <property type="entry name" value="beta-Roll"/>
    <property type="match status" value="7"/>
</dbReference>
<keyword evidence="4" id="KW-0800">Toxin</keyword>
<keyword evidence="5" id="KW-0645">Protease</keyword>
<dbReference type="InterPro" id="IPR018511">
    <property type="entry name" value="Hemolysin-typ_Ca-bd_CS"/>
</dbReference>
<comment type="caution">
    <text evidence="16">The sequence shown here is derived from an EMBL/GenBank/DDBJ whole genome shotgun (WGS) entry which is preliminary data.</text>
</comment>
<evidence type="ECO:0000256" key="11">
    <source>
        <dbReference type="ARBA" id="ARBA00023026"/>
    </source>
</evidence>
<dbReference type="GO" id="GO:0005509">
    <property type="term" value="F:calcium ion binding"/>
    <property type="evidence" value="ECO:0007669"/>
    <property type="project" value="InterPro"/>
</dbReference>
<evidence type="ECO:0000259" key="14">
    <source>
        <dbReference type="PROSITE" id="PS50093"/>
    </source>
</evidence>
<evidence type="ECO:0000256" key="6">
    <source>
        <dbReference type="ARBA" id="ARBA00022723"/>
    </source>
</evidence>
<accession>A0A5C6DFY1</accession>
<dbReference type="EMBL" id="SJPV01000009">
    <property type="protein sequence ID" value="TWU33899.1"/>
    <property type="molecule type" value="Genomic_DNA"/>
</dbReference>
<dbReference type="InterPro" id="IPR003410">
    <property type="entry name" value="HYR_dom"/>
</dbReference>
<organism evidence="16 17">
    <name type="scientific">Novipirellula artificiosorum</name>
    <dbReference type="NCBI Taxonomy" id="2528016"/>
    <lineage>
        <taxon>Bacteria</taxon>
        <taxon>Pseudomonadati</taxon>
        <taxon>Planctomycetota</taxon>
        <taxon>Planctomycetia</taxon>
        <taxon>Pirellulales</taxon>
        <taxon>Pirellulaceae</taxon>
        <taxon>Novipirellula</taxon>
    </lineage>
</organism>
<evidence type="ECO:0000256" key="5">
    <source>
        <dbReference type="ARBA" id="ARBA00022670"/>
    </source>
</evidence>
<dbReference type="OrthoDB" id="2806980at2"/>
<dbReference type="PROSITE" id="PS50093">
    <property type="entry name" value="PKD"/>
    <property type="match status" value="1"/>
</dbReference>
<dbReference type="PROSITE" id="PS50825">
    <property type="entry name" value="HYR"/>
    <property type="match status" value="1"/>
</dbReference>
<dbReference type="GO" id="GO:0004222">
    <property type="term" value="F:metalloendopeptidase activity"/>
    <property type="evidence" value="ECO:0007669"/>
    <property type="project" value="InterPro"/>
</dbReference>
<evidence type="ECO:0000256" key="9">
    <source>
        <dbReference type="ARBA" id="ARBA00022801"/>
    </source>
</evidence>
<dbReference type="InterPro" id="IPR000601">
    <property type="entry name" value="PKD_dom"/>
</dbReference>
<keyword evidence="6" id="KW-0479">Metal-binding</keyword>
<name>A0A5C6DFY1_9BACT</name>
<dbReference type="Gene3D" id="3.40.390.10">
    <property type="entry name" value="Collagenase (Catalytic Domain)"/>
    <property type="match status" value="1"/>
</dbReference>
<evidence type="ECO:0000256" key="3">
    <source>
        <dbReference type="ARBA" id="ARBA00022525"/>
    </source>
</evidence>
<dbReference type="InterPro" id="IPR050557">
    <property type="entry name" value="RTX_toxin/Mannuronan_C5-epim"/>
</dbReference>
<feature type="domain" description="HYR" evidence="15">
    <location>
        <begin position="2689"/>
        <end position="2769"/>
    </location>
</feature>
<dbReference type="GO" id="GO:0005576">
    <property type="term" value="C:extracellular region"/>
    <property type="evidence" value="ECO:0007669"/>
    <property type="project" value="UniProtKB-SubCell"/>
</dbReference>
<keyword evidence="3" id="KW-0964">Secreted</keyword>
<evidence type="ECO:0000259" key="15">
    <source>
        <dbReference type="PROSITE" id="PS50825"/>
    </source>
</evidence>
<dbReference type="Pfam" id="PF00413">
    <property type="entry name" value="Peptidase_M10"/>
    <property type="match status" value="1"/>
</dbReference>
<dbReference type="SUPFAM" id="SSF49299">
    <property type="entry name" value="PKD domain"/>
    <property type="match status" value="1"/>
</dbReference>
<dbReference type="Pfam" id="PF17963">
    <property type="entry name" value="Big_9"/>
    <property type="match status" value="2"/>
</dbReference>
<dbReference type="InterPro" id="IPR001818">
    <property type="entry name" value="Pept_M10_metallopeptidase"/>
</dbReference>
<dbReference type="Gene3D" id="2.60.40.3440">
    <property type="match status" value="2"/>
</dbReference>
<evidence type="ECO:0000313" key="17">
    <source>
        <dbReference type="Proteomes" id="UP000319143"/>
    </source>
</evidence>
<dbReference type="InterPro" id="IPR003995">
    <property type="entry name" value="RTX_toxin_determinant-A"/>
</dbReference>
<keyword evidence="12" id="KW-0472">Membrane</keyword>
<dbReference type="InterPro" id="IPR028994">
    <property type="entry name" value="Integrin_alpha_N"/>
</dbReference>
<dbReference type="Pfam" id="PF02494">
    <property type="entry name" value="HYR"/>
    <property type="match status" value="1"/>
</dbReference>
<dbReference type="Proteomes" id="UP000319143">
    <property type="component" value="Unassembled WGS sequence"/>
</dbReference>
<dbReference type="PROSITE" id="PS00330">
    <property type="entry name" value="HEMOLYSIN_CALCIUM"/>
    <property type="match status" value="10"/>
</dbReference>
<dbReference type="InterPro" id="IPR013783">
    <property type="entry name" value="Ig-like_fold"/>
</dbReference>
<dbReference type="GO" id="GO:0031012">
    <property type="term" value="C:extracellular matrix"/>
    <property type="evidence" value="ECO:0007669"/>
    <property type="project" value="InterPro"/>
</dbReference>
<dbReference type="InterPro" id="IPR011049">
    <property type="entry name" value="Serralysin-like_metalloprot_C"/>
</dbReference>
<dbReference type="InterPro" id="IPR013517">
    <property type="entry name" value="FG-GAP"/>
</dbReference>
<evidence type="ECO:0000256" key="13">
    <source>
        <dbReference type="SAM" id="MobiDB-lite"/>
    </source>
</evidence>
<dbReference type="InterPro" id="IPR024079">
    <property type="entry name" value="MetalloPept_cat_dom_sf"/>
</dbReference>
<dbReference type="PRINTS" id="PR01488">
    <property type="entry name" value="RTXTOXINA"/>
</dbReference>
<dbReference type="Gene3D" id="2.160.20.160">
    <property type="match status" value="1"/>
</dbReference>
<sequence length="3453" mass="356605">MFSRRPHRTATTRRTQRRNFRRSILELLERRVMLAADMDFGDAPAPYPTLIAQSGASHWAVGPKLGALRDVEVDGQPSLSADGDSVDEDGVTFGTYRVGQLDASVVVDVQNAASGAMLDAWIDFNADGSFDGARERIADSTSVINGENSILFDLPSDAVSGVPLVARFRLSTAGGLGPRGTAADGEVEDHLIVIASPLGTGSFIQGGQNLGFSITAALGDLDNDGDLDVFAVGDDSIVLNQGGAQGGQLGVFVASGQSLTDENSTSVALSDIDGDGDIDAIVSSVGANANRILLNQGGAQGGSLGAFSEAAHDLGNQNVIDIKLGDFDGDGDLDAFLVREFEPDRVWVNQGGGQAGVEGTFIDSGQSLGGGSVKVALGDLDGDGDLDAFVVNKEYYYSRNKIWLNQGGLQGGPAGVFAESGQVLADAYSRDVELGDVDGDGDLDAMIANGDGASRLVLNQGGIQGGSEGVFVDSGQLFTASVQSAEMGDIDGDDDLDLILTGRNLPGSTHVWINAGGAQGGSLGSFTEVFHGLTDSHSWDVAVGNLNGIDGLDVLFAAAQSTIWFNAPPSNLPPIANADSASVAEDDVVVIDVLANDSPGAGESAQTLRILQANANNGTVSINANGTLNYAPNADYFGADQIDYVIEDDNLDGNLPNPLTANGAVFITITEVNDPPVANTVSLGLTSRQALFFVLGNDLAGPSNESQQTLALVSASANFGSVTINSNGALTYTANESFVDQDTITYTIADNGTTSGVADPRTTLGTIDVTVAVPPVAAELVGTDLLAQLSPFSGGVTVRQIDGIISFDGLETGFDANLVSDITITGSSYHDDIRIIDADSVHEPFQAWFHIYGENGDDTITLPTTQFAGAAVPEGRNEIWDLHGSSHIFGSNVADFIDVSGPFSQSSLIFGNAGDDEIIGGRRRDEIYGGSGNDNITGGPASSILINSGDVIDGGEGNDQIHGGGGPGDVLRGGAGDDTLRVDFHQNTNGSDFLSASVYGDDGNDVLIAADYGVNLLYGGNGNDHLYAGVDGLQSLLGEDGDDVLHGNIGIDGLHGGDGNDELHGGAGDDYLSGGAGNDSLFGQSGNDRVFGDGGADILHGDDGNDELDGGDDDDVIYGGLGLDFIQGGSGNDQLFGTLFDPLLNPEDDLSDDDNRIEGGAGDDTIVGGAGNDVLLGGDGTDTIVGGKGEDAIYGQDGDDALYGGDGNDWLVGGPGADSIEAGAGDDTFAFYESGQTGDLLAGDDGFDTVLNTARFSGNLQLAEFHSFEWGIEAVDAAGQRIVGTDEANVLDFSEVALVNVLGVYGAGGDDVISASAVTPGISYYGEAGADVLNGTDNDDHFNGGDGDDSLFGRAGNDLIDAGYGDDYVDAGSGDDEVFGDLGDDTIRGGLGNDVIDGGEGNDNINGNSGNDIVDGSSGDDLLDGGDGNDIVSGGLGADLVAGGLGDDLLYGSVEGGTKWDDDTLVGGNGNDILRGGPNSVLFGDEGDDDVTGFIWRSNFSGAVYGASTISGGLGNDTLRNGYLLESGDVNFTLTDNSLSGLGTDTLSEILAAQLTGGPSPNSFDVSGFSGRATVYGEGGNDLFVVDLTFATKTPYVHGGGGSDKIQVTGQSINLSDSKLNGAALSSIESAKMLGTESGDSLFAYFFSGTTEIWGLGGDDHLTPGLGNAIIHAGNGDDFVQGGKGTSDVVVYGGEGDDTLFGNPGNDQLYGEGGQDYLFGSFGDDRLWGGDGNDYIYGEQGNDTVYGGPGDDSLHGNEGNDTLRGEDGNDEIWSGAGNDTVYGGNGHDQIRGEGGGDTIYGDAGNDLLYGNDGGDAIYGGPGNDELQGGNHDDILYGDAGNDLLIGDDGNDVIRGGSGDDQLQGGNHDDVLYGNAGDDTLFGEDGIDQLFGGSGSDLLLGGSGNDVLDGAEGPATRGGFSLTGGPDIDELQGGPGDDLLLGSASRDLLFGQDGNDKLEGWSGNDQLIGGFGNDVLQGDWGNDILLGGFGNDFLDGSTGFDSMYGNQGFDQIISEGIGDIIDFGPDDLPKADLTNASVRNELIEYLDNYSGNSGSVDLGTLVYDKTNSLVSGSYTVHYKHKWSSGITVLSGSYSGRFDYRWSDNTMVFADVNIKIAGQLVGKLSVDTIIDILINLGTDIAFLNTQLDVFAADAIDWGIAGQNFLWNSLTKNNYPEKQTQFLRNNPSYSANDVYFASESLVNWMGPETIAKYAAAFATTGGVGASYIGLEIKQYAVNEAKSMGIWLVSKGWAGGALLIQSLSEYVEHAISITLGNGGTPIDNPFFKGDSFAVSYNYLLGGGSTHKAFGFVFSNSVPSVDGGGKANNGYLVGSTAYFDSNLNGVLDPNEPWTLTDSKGDFEIKVPAVFDSNANNLLDDDEGQWVVFGGTDSSTGLPAVSQLSAPASWSVVSPLTTLVSLLRTNYGMSSSDATGRVRQALGLAEVDLSTLDPIAGTIAGQPDAPEVFAAHARVQDTIAQSVAVLERVAGSYGSPQMAQELLATLASRIAVSGSMLDLGDVALLESILQEVETNRGVAIPDEMRTGTAAVIAAGNQLIDAIPVVGDISYLTQVAKVKTLSQGVASEELKQAALGQQDVAAVVANLSGESLAAQVEAIGPVLSLVAPSFVLFEATSAVGAAVSFTATATNLAGQSVPVNCAPNSGAVFPLGSTTVTCSTTEGGVDGLASFEVMVQDTTAPEITILSSVYVETSDTTGTFVDFDVPSAVDLVTPNITVECDASPGLFPVGTTLVTCTAVDAAGNVSSESFTITVVAINHPPLASDISHITHEDFGTISLDLLAASGAMDTDAMDTLSLNGLWQVSGRAIEFIQLGDSLLFDTNQFNDLAAGETQTLLFSFTISDDSGKENATATASATVTIEGRNDVPDVVVVANAVTVDEGQIALNSGNWSDADTSDIVTFTASVGTVAKDAGGGWSWIHNASDGPEQSQTVTVSASDGNGVVTDTTFELTVKNVAPAVGTIMIQADPVAATTLIDVSASFSDPGSADTHTAFWDWGDGSTSVGSVSMTAGSGLVSGSHAYASAGVYTVQLTVTDNDMGSAHSIYQYVVIYDPSAGFVTGGGWIQSPAGAFAADPTLTGKASFGFNSKYKKGASVPVGNTEFQFKIADFKFKSTSYEWLVVSGAKARFRGVGSVNGVGDYAFELTAWDGQANGGDGTDRFRIKIWNSNQGNGVIYDNLLGASDDDNPTALGGGSIVIHKESKALMAEAKAATKKPQSVLTQAMLSQAVDQVSKAWRDAGVDAHTSVELQRIHIEVADLPDATLGISSDTDYVWIDRDAAGYGWRLDTMGGWDSSVSDGMDLLSVVAHEMGHKVGLDHSDDERDVMAATLAAGVRRLALPEEHVEAFYLELASPQSLSASVSRSSLQHDVRLRQKESKEFQAHDQLFATLIASSRKPDLRAPAVRLGSVFHNWNEFDSGDEGLLPQDLIEEIAMVCLNWR</sequence>
<keyword evidence="17" id="KW-1185">Reference proteome</keyword>
<dbReference type="InterPro" id="IPR045474">
    <property type="entry name" value="GEVED"/>
</dbReference>
<dbReference type="SUPFAM" id="SSF69318">
    <property type="entry name" value="Integrin alpha N-terminal domain"/>
    <property type="match status" value="1"/>
</dbReference>
<dbReference type="SUPFAM" id="SSF55486">
    <property type="entry name" value="Metalloproteases ('zincins'), catalytic domain"/>
    <property type="match status" value="1"/>
</dbReference>
<proteinExistence type="predicted"/>
<dbReference type="PRINTS" id="PR00313">
    <property type="entry name" value="CABNDNGRPT"/>
</dbReference>
<comment type="subcellular location">
    <subcellularLocation>
        <location evidence="1">Membrane</location>
    </subcellularLocation>
    <subcellularLocation>
        <location evidence="2">Secreted</location>
    </subcellularLocation>
</comment>
<reference evidence="16 17" key="1">
    <citation type="submission" date="2019-02" db="EMBL/GenBank/DDBJ databases">
        <title>Deep-cultivation of Planctomycetes and their phenomic and genomic characterization uncovers novel biology.</title>
        <authorList>
            <person name="Wiegand S."/>
            <person name="Jogler M."/>
            <person name="Boedeker C."/>
            <person name="Pinto D."/>
            <person name="Vollmers J."/>
            <person name="Rivas-Marin E."/>
            <person name="Kohn T."/>
            <person name="Peeters S.H."/>
            <person name="Heuer A."/>
            <person name="Rast P."/>
            <person name="Oberbeckmann S."/>
            <person name="Bunk B."/>
            <person name="Jeske O."/>
            <person name="Meyerdierks A."/>
            <person name="Storesund J.E."/>
            <person name="Kallscheuer N."/>
            <person name="Luecker S."/>
            <person name="Lage O.M."/>
            <person name="Pohl T."/>
            <person name="Merkel B.J."/>
            <person name="Hornburger P."/>
            <person name="Mueller R.-W."/>
            <person name="Bruemmer F."/>
            <person name="Labrenz M."/>
            <person name="Spormann A.M."/>
            <person name="Op Den Camp H."/>
            <person name="Overmann J."/>
            <person name="Amann R."/>
            <person name="Jetten M.S.M."/>
            <person name="Mascher T."/>
            <person name="Medema M.H."/>
            <person name="Devos D.P."/>
            <person name="Kaster A.-K."/>
            <person name="Ovreas L."/>
            <person name="Rohde M."/>
            <person name="Galperin M.Y."/>
            <person name="Jogler C."/>
        </authorList>
    </citation>
    <scope>NUCLEOTIDE SEQUENCE [LARGE SCALE GENOMIC DNA]</scope>
    <source>
        <strain evidence="16 17">Poly41</strain>
    </source>
</reference>
<dbReference type="Pfam" id="PF18911">
    <property type="entry name" value="PKD_4"/>
    <property type="match status" value="1"/>
</dbReference>